<organism evidence="2 3">
    <name type="scientific">Streptomyces hawaiiensis</name>
    <dbReference type="NCBI Taxonomy" id="67305"/>
    <lineage>
        <taxon>Bacteria</taxon>
        <taxon>Bacillati</taxon>
        <taxon>Actinomycetota</taxon>
        <taxon>Actinomycetes</taxon>
        <taxon>Kitasatosporales</taxon>
        <taxon>Streptomycetaceae</taxon>
        <taxon>Streptomyces</taxon>
    </lineage>
</organism>
<evidence type="ECO:0000313" key="3">
    <source>
        <dbReference type="Proteomes" id="UP000495940"/>
    </source>
</evidence>
<feature type="domain" description="HD" evidence="1">
    <location>
        <begin position="44"/>
        <end position="144"/>
    </location>
</feature>
<dbReference type="GO" id="GO:0016787">
    <property type="term" value="F:hydrolase activity"/>
    <property type="evidence" value="ECO:0007669"/>
    <property type="project" value="UniProtKB-KW"/>
</dbReference>
<dbReference type="Gene3D" id="1.10.3210.10">
    <property type="entry name" value="Hypothetical protein af1432"/>
    <property type="match status" value="1"/>
</dbReference>
<keyword evidence="3" id="KW-1185">Reference proteome</keyword>
<dbReference type="Pfam" id="PF01966">
    <property type="entry name" value="HD"/>
    <property type="match status" value="1"/>
</dbReference>
<dbReference type="InterPro" id="IPR006674">
    <property type="entry name" value="HD_domain"/>
</dbReference>
<dbReference type="Proteomes" id="UP000495940">
    <property type="component" value="Chromosome"/>
</dbReference>
<dbReference type="PANTHER" id="PTHR35569:SF1">
    <property type="entry name" value="CYANAMIDE HYDRATASE DDI2-RELATED"/>
    <property type="match status" value="1"/>
</dbReference>
<evidence type="ECO:0000259" key="1">
    <source>
        <dbReference type="Pfam" id="PF01966"/>
    </source>
</evidence>
<dbReference type="PANTHER" id="PTHR35569">
    <property type="entry name" value="CYANAMIDE HYDRATASE DDI2-RELATED"/>
    <property type="match status" value="1"/>
</dbReference>
<accession>A0A6G5RLM5</accession>
<sequence>MRPPGDIPNRHYGEPVIELPSLPSHPGATRAQHVLARLVRPAIVNHSIRTYVWAVLAGERRGMAPGTDYDDDLLFYACSLHDLGTSDAYDGPLRFEVDGADAAAELLTAEGLDAARVDQVWEAIALHTSPHIAERRGPITLLTRLGVLTDFGQETIDDPAVREEVERLHPRMDIERELTDAVVAQAVRRPEKAPLHSWPGGLLRAHLDAAVSHTAAQPERTEA</sequence>
<keyword evidence="2" id="KW-0378">Hydrolase</keyword>
<proteinExistence type="predicted"/>
<dbReference type="KEGG" id="shaw:CEB94_30915"/>
<gene>
    <name evidence="2" type="ORF">CEB94_30915</name>
</gene>
<dbReference type="AlphaFoldDB" id="A0A6G5RLM5"/>
<reference evidence="2 3" key="1">
    <citation type="submission" date="2017-06" db="EMBL/GenBank/DDBJ databases">
        <title>Complete Genome Sequence of Streptomyces hawaiiensis NRRL 15010 and insights into acyldepsipeptides biosynthesis.</title>
        <authorList>
            <person name="Mariita R.M."/>
            <person name="Sello J.K."/>
        </authorList>
    </citation>
    <scope>NUCLEOTIDE SEQUENCE [LARGE SCALE GENOMIC DNA]</scope>
    <source>
        <strain evidence="2 3">ATCC 12236</strain>
    </source>
</reference>
<dbReference type="SUPFAM" id="SSF109604">
    <property type="entry name" value="HD-domain/PDEase-like"/>
    <property type="match status" value="1"/>
</dbReference>
<dbReference type="EMBL" id="CP021978">
    <property type="protein sequence ID" value="QCD58754.1"/>
    <property type="molecule type" value="Genomic_DNA"/>
</dbReference>
<evidence type="ECO:0000313" key="2">
    <source>
        <dbReference type="EMBL" id="QCD58754.1"/>
    </source>
</evidence>
<protein>
    <submittedName>
        <fullName evidence="2">Metal-dependent phosphohydrolase</fullName>
    </submittedName>
</protein>
<name>A0A6G5RLM5_9ACTN</name>